<dbReference type="RefSeq" id="XP_035825116.1">
    <property type="nucleotide sequence ID" value="XM_035969223.1"/>
</dbReference>
<keyword evidence="5 6" id="KW-0472">Membrane</keyword>
<dbReference type="Proteomes" id="UP000694888">
    <property type="component" value="Unplaced"/>
</dbReference>
<dbReference type="SUPFAM" id="SSF118215">
    <property type="entry name" value="Proton glutamate symport protein"/>
    <property type="match status" value="1"/>
</dbReference>
<evidence type="ECO:0000256" key="3">
    <source>
        <dbReference type="ARBA" id="ARBA00022692"/>
    </source>
</evidence>
<dbReference type="GeneID" id="101852316"/>
<evidence type="ECO:0000313" key="9">
    <source>
        <dbReference type="RefSeq" id="XP_035825116.1"/>
    </source>
</evidence>
<evidence type="ECO:0000256" key="2">
    <source>
        <dbReference type="ARBA" id="ARBA00022448"/>
    </source>
</evidence>
<feature type="compositionally biased region" description="Polar residues" evidence="7">
    <location>
        <begin position="238"/>
        <end position="258"/>
    </location>
</feature>
<proteinExistence type="inferred from homology"/>
<keyword evidence="4 6" id="KW-1133">Transmembrane helix</keyword>
<accession>A0ABM1VRS4</accession>
<dbReference type="Gene3D" id="1.10.3860.10">
    <property type="entry name" value="Sodium:dicarboxylate symporter"/>
    <property type="match status" value="2"/>
</dbReference>
<organism evidence="8 9">
    <name type="scientific">Aplysia californica</name>
    <name type="common">California sea hare</name>
    <dbReference type="NCBI Taxonomy" id="6500"/>
    <lineage>
        <taxon>Eukaryota</taxon>
        <taxon>Metazoa</taxon>
        <taxon>Spiralia</taxon>
        <taxon>Lophotrochozoa</taxon>
        <taxon>Mollusca</taxon>
        <taxon>Gastropoda</taxon>
        <taxon>Heterobranchia</taxon>
        <taxon>Euthyneura</taxon>
        <taxon>Tectipleura</taxon>
        <taxon>Aplysiida</taxon>
        <taxon>Aplysioidea</taxon>
        <taxon>Aplysiidae</taxon>
        <taxon>Aplysia</taxon>
    </lineage>
</organism>
<keyword evidence="6" id="KW-0769">Symport</keyword>
<gene>
    <name evidence="9" type="primary">LOC101852316</name>
</gene>
<keyword evidence="3 6" id="KW-0812">Transmembrane</keyword>
<evidence type="ECO:0000256" key="4">
    <source>
        <dbReference type="ARBA" id="ARBA00022989"/>
    </source>
</evidence>
<dbReference type="InterPro" id="IPR036458">
    <property type="entry name" value="Na:dicarbo_symporter_sf"/>
</dbReference>
<feature type="region of interest" description="Disordered" evidence="7">
    <location>
        <begin position="228"/>
        <end position="276"/>
    </location>
</feature>
<reference evidence="9" key="1">
    <citation type="submission" date="2025-08" db="UniProtKB">
        <authorList>
            <consortium name="RefSeq"/>
        </authorList>
    </citation>
    <scope>IDENTIFICATION</scope>
</reference>
<dbReference type="InterPro" id="IPR001991">
    <property type="entry name" value="Na-dicarboxylate_symporter"/>
</dbReference>
<name>A0ABM1VRS4_APLCA</name>
<dbReference type="PANTHER" id="PTHR11958">
    <property type="entry name" value="SODIUM/DICARBOXYLATE SYMPORTER-RELATED"/>
    <property type="match status" value="1"/>
</dbReference>
<evidence type="ECO:0000313" key="8">
    <source>
        <dbReference type="Proteomes" id="UP000694888"/>
    </source>
</evidence>
<comment type="caution">
    <text evidence="6">Lacks conserved residue(s) required for the propagation of feature annotation.</text>
</comment>
<dbReference type="PANTHER" id="PTHR11958:SF63">
    <property type="entry name" value="AMINO ACID TRANSPORTER"/>
    <property type="match status" value="1"/>
</dbReference>
<evidence type="ECO:0000256" key="7">
    <source>
        <dbReference type="SAM" id="MobiDB-lite"/>
    </source>
</evidence>
<feature type="transmembrane region" description="Helical" evidence="6">
    <location>
        <begin position="140"/>
        <end position="163"/>
    </location>
</feature>
<feature type="transmembrane region" description="Helical" evidence="6">
    <location>
        <begin position="169"/>
        <end position="194"/>
    </location>
</feature>
<protein>
    <recommendedName>
        <fullName evidence="6">Amino acid transporter</fullName>
    </recommendedName>
</protein>
<dbReference type="InterPro" id="IPR050746">
    <property type="entry name" value="DAACS"/>
</dbReference>
<dbReference type="Pfam" id="PF00375">
    <property type="entry name" value="SDF"/>
    <property type="match status" value="1"/>
</dbReference>
<evidence type="ECO:0000256" key="1">
    <source>
        <dbReference type="ARBA" id="ARBA00004141"/>
    </source>
</evidence>
<feature type="transmembrane region" description="Helical" evidence="6">
    <location>
        <begin position="75"/>
        <end position="92"/>
    </location>
</feature>
<sequence length="276" mass="29873">MSYFSQSTKADIDQKSPLGTSFWTTTQYKDEIQVKKLRNFSEPSNFTLINVSVQKKSLGTGGGSNILASLIFRNWTTPVGVTSLITVSIAGVDDIADVFRRLGLLVASVTVGLVIYQMVVWPAVIFLFTRRNPFMMLVKCIRPFVIAFAATATAISPILSLAIPPVPSASIVTLVIILTSLNYPLNDVALLFAVEWILDRLRSGVNAIGHVMVAIVVDAICNPRGKGSSAPGIETGRQPRNSSTSSTDFDLVVSNNGQKLDEGSVEYNTEAEKTKL</sequence>
<comment type="similarity">
    <text evidence="6">Belongs to the dicarboxylate/amino acid:cation symporter (DAACS) (TC 2.A.23) family.</text>
</comment>
<feature type="transmembrane region" description="Helical" evidence="6">
    <location>
        <begin position="104"/>
        <end position="128"/>
    </location>
</feature>
<evidence type="ECO:0000256" key="5">
    <source>
        <dbReference type="ARBA" id="ARBA00023136"/>
    </source>
</evidence>
<keyword evidence="2 6" id="KW-0813">Transport</keyword>
<evidence type="ECO:0000256" key="6">
    <source>
        <dbReference type="RuleBase" id="RU361216"/>
    </source>
</evidence>
<comment type="subcellular location">
    <subcellularLocation>
        <location evidence="1 6">Membrane</location>
        <topology evidence="1 6">Multi-pass membrane protein</topology>
    </subcellularLocation>
</comment>
<keyword evidence="8" id="KW-1185">Reference proteome</keyword>